<feature type="region of interest" description="Disordered" evidence="1">
    <location>
        <begin position="1"/>
        <end position="74"/>
    </location>
</feature>
<proteinExistence type="predicted"/>
<feature type="compositionally biased region" description="Polar residues" evidence="1">
    <location>
        <begin position="488"/>
        <end position="497"/>
    </location>
</feature>
<dbReference type="AlphaFoldDB" id="A0A4V3SHP5"/>
<reference evidence="2 3" key="1">
    <citation type="submission" date="2019-04" db="EMBL/GenBank/DDBJ databases">
        <title>Comparative genomics and transcriptomics to analyze fruiting body development in filamentous ascomycetes.</title>
        <authorList>
            <consortium name="DOE Joint Genome Institute"/>
            <person name="Lutkenhaus R."/>
            <person name="Traeger S."/>
            <person name="Breuer J."/>
            <person name="Kuo A."/>
            <person name="Lipzen A."/>
            <person name="Pangilinan J."/>
            <person name="Dilworth D."/>
            <person name="Sandor L."/>
            <person name="Poggeler S."/>
            <person name="Barry K."/>
            <person name="Grigoriev I.V."/>
            <person name="Nowrousian M."/>
        </authorList>
    </citation>
    <scope>NUCLEOTIDE SEQUENCE [LARGE SCALE GENOMIC DNA]</scope>
    <source>
        <strain evidence="2 3">CBS 389.68</strain>
    </source>
</reference>
<accession>A0A4V3SHP5</accession>
<feature type="compositionally biased region" description="Acidic residues" evidence="1">
    <location>
        <begin position="333"/>
        <end position="347"/>
    </location>
</feature>
<evidence type="ECO:0000313" key="3">
    <source>
        <dbReference type="Proteomes" id="UP000298138"/>
    </source>
</evidence>
<name>A0A4V3SHP5_9PEZI</name>
<feature type="compositionally biased region" description="Basic residues" evidence="1">
    <location>
        <begin position="17"/>
        <end position="33"/>
    </location>
</feature>
<evidence type="ECO:0000313" key="2">
    <source>
        <dbReference type="EMBL" id="TGZ76984.1"/>
    </source>
</evidence>
<feature type="compositionally biased region" description="Low complexity" evidence="1">
    <location>
        <begin position="1"/>
        <end position="14"/>
    </location>
</feature>
<feature type="compositionally biased region" description="Basic and acidic residues" evidence="1">
    <location>
        <begin position="381"/>
        <end position="391"/>
    </location>
</feature>
<feature type="region of interest" description="Disordered" evidence="1">
    <location>
        <begin position="440"/>
        <end position="541"/>
    </location>
</feature>
<feature type="compositionally biased region" description="Polar residues" evidence="1">
    <location>
        <begin position="463"/>
        <end position="475"/>
    </location>
</feature>
<dbReference type="Proteomes" id="UP000298138">
    <property type="component" value="Unassembled WGS sequence"/>
</dbReference>
<feature type="region of interest" description="Disordered" evidence="1">
    <location>
        <begin position="309"/>
        <end position="423"/>
    </location>
</feature>
<evidence type="ECO:0000256" key="1">
    <source>
        <dbReference type="SAM" id="MobiDB-lite"/>
    </source>
</evidence>
<gene>
    <name evidence="2" type="ORF">EX30DRAFT_374994</name>
</gene>
<feature type="compositionally biased region" description="Acidic residues" evidence="1">
    <location>
        <begin position="398"/>
        <end position="409"/>
    </location>
</feature>
<feature type="compositionally biased region" description="Low complexity" evidence="1">
    <location>
        <begin position="476"/>
        <end position="486"/>
    </location>
</feature>
<sequence length="589" mass="66140">MNLTLTTTTTAMPTTHPPHHYRPLQIIGHKRPLPHILDSSTPHGRSPTPKRHRTNGHFRPKIHPFPSGARRAGSGMLCQGSYITTGVLGKRRRGEDEPEGESYGWERYGGMGLGSGKRLVRDAEGVKMLVMLQRGVVPRTYNCNCVAGGKQNAPNIPLHLRRQAKQTTTTTTATTATPTTATTATAVKKTPFHLNLSNLPHPPPNPEPSDYKVPNHYYFNTSWLDNPDQQPVTDYFQGVIVDEGDLDQSSILWRELHGDEVSTPKARAVEKVENDEEVTPKAVRRRGTVTLPQVVAALKCVRRCVRRRERQVATPRPEEHISTITPVSAIAPMEEEEVWEEEEEEDTTPIATPTPTPQPAPRRLSLVVRRESFSRTTPSKRGREVDVEWRVRSSSPIIEEDEDREEEEEHTQQTENKLNDEQPVIISSNKIETDAMEAIATSVPAPSHPNTSTPSSDHRSMTLHLQHQHQQNVSFTTPTHTHTHTPGPNDSTPSLRSNSDECEVSTSVAADDDDDDSSASSSYTQTHPQMQTHAQSQNQSQWIQTHARASLLSRIPATWRSQLMIGVLALRQRMPRVVRVWGWRVRMRR</sequence>
<dbReference type="InParanoid" id="A0A4V3SHP5"/>
<feature type="compositionally biased region" description="Basic residues" evidence="1">
    <location>
        <begin position="48"/>
        <end position="62"/>
    </location>
</feature>
<organism evidence="2 3">
    <name type="scientific">Ascodesmis nigricans</name>
    <dbReference type="NCBI Taxonomy" id="341454"/>
    <lineage>
        <taxon>Eukaryota</taxon>
        <taxon>Fungi</taxon>
        <taxon>Dikarya</taxon>
        <taxon>Ascomycota</taxon>
        <taxon>Pezizomycotina</taxon>
        <taxon>Pezizomycetes</taxon>
        <taxon>Pezizales</taxon>
        <taxon>Ascodesmidaceae</taxon>
        <taxon>Ascodesmis</taxon>
    </lineage>
</organism>
<feature type="compositionally biased region" description="Polar residues" evidence="1">
    <location>
        <begin position="523"/>
        <end position="541"/>
    </location>
</feature>
<keyword evidence="3" id="KW-1185">Reference proteome</keyword>
<protein>
    <submittedName>
        <fullName evidence="2">Uncharacterized protein</fullName>
    </submittedName>
</protein>
<dbReference type="EMBL" id="ML220161">
    <property type="protein sequence ID" value="TGZ76984.1"/>
    <property type="molecule type" value="Genomic_DNA"/>
</dbReference>